<comment type="caution">
    <text evidence="2">The sequence shown here is derived from an EMBL/GenBank/DDBJ whole genome shotgun (WGS) entry which is preliminary data.</text>
</comment>
<evidence type="ECO:0000313" key="3">
    <source>
        <dbReference type="Proteomes" id="UP000327044"/>
    </source>
</evidence>
<dbReference type="PANTHER" id="PTHR45749:SF23">
    <property type="entry name" value="ZINC FINGER MYM-TYPE PROTEIN 1-LIKE"/>
    <property type="match status" value="1"/>
</dbReference>
<sequence>MAQQVKTHIKKEMKEVKSYAIIVDFTPDISHVVQLTLVFRYVTQEGNPVERFVGFKPLRGHLSADIEEDVLEALKDMELDIKNCRGQSYDNAANMSGRYKGLQARIREHTDEEFYVTPLTWF</sequence>
<evidence type="ECO:0000313" key="2">
    <source>
        <dbReference type="EMBL" id="KAB0790831.1"/>
    </source>
</evidence>
<proteinExistence type="predicted"/>
<dbReference type="InterPro" id="IPR025398">
    <property type="entry name" value="DUF4371"/>
</dbReference>
<dbReference type="AlphaFoldDB" id="A0A5N4A0I8"/>
<dbReference type="Proteomes" id="UP000327044">
    <property type="component" value="Unassembled WGS sequence"/>
</dbReference>
<dbReference type="PANTHER" id="PTHR45749">
    <property type="match status" value="1"/>
</dbReference>
<protein>
    <recommendedName>
        <fullName evidence="1">DUF4371 domain-containing protein</fullName>
    </recommendedName>
</protein>
<dbReference type="Pfam" id="PF14291">
    <property type="entry name" value="DUF4371"/>
    <property type="match status" value="1"/>
</dbReference>
<gene>
    <name evidence="2" type="ORF">PPYR_15133</name>
</gene>
<feature type="domain" description="DUF4371" evidence="1">
    <location>
        <begin position="3"/>
        <end position="101"/>
    </location>
</feature>
<reference evidence="2 3" key="1">
    <citation type="journal article" date="2018" name="Elife">
        <title>Firefly genomes illuminate parallel origins of bioluminescence in beetles.</title>
        <authorList>
            <person name="Fallon T.R."/>
            <person name="Lower S.E."/>
            <person name="Chang C.H."/>
            <person name="Bessho-Uehara M."/>
            <person name="Martin G.J."/>
            <person name="Bewick A.J."/>
            <person name="Behringer M."/>
            <person name="Debat H.J."/>
            <person name="Wong I."/>
            <person name="Day J.C."/>
            <person name="Suvorov A."/>
            <person name="Silva C.J."/>
            <person name="Stanger-Hall K.F."/>
            <person name="Hall D.W."/>
            <person name="Schmitz R.J."/>
            <person name="Nelson D.R."/>
            <person name="Lewis S.M."/>
            <person name="Shigenobu S."/>
            <person name="Bybee S.M."/>
            <person name="Larracuente A.M."/>
            <person name="Oba Y."/>
            <person name="Weng J.K."/>
        </authorList>
    </citation>
    <scope>NUCLEOTIDE SEQUENCE [LARGE SCALE GENOMIC DNA]</scope>
    <source>
        <strain evidence="2">1611_PpyrPB1</strain>
        <tissue evidence="2">Whole body</tissue>
    </source>
</reference>
<keyword evidence="3" id="KW-1185">Reference proteome</keyword>
<organism evidence="2 3">
    <name type="scientific">Photinus pyralis</name>
    <name type="common">Common eastern firefly</name>
    <name type="synonym">Lampyris pyralis</name>
    <dbReference type="NCBI Taxonomy" id="7054"/>
    <lineage>
        <taxon>Eukaryota</taxon>
        <taxon>Metazoa</taxon>
        <taxon>Ecdysozoa</taxon>
        <taxon>Arthropoda</taxon>
        <taxon>Hexapoda</taxon>
        <taxon>Insecta</taxon>
        <taxon>Pterygota</taxon>
        <taxon>Neoptera</taxon>
        <taxon>Endopterygota</taxon>
        <taxon>Coleoptera</taxon>
        <taxon>Polyphaga</taxon>
        <taxon>Elateriformia</taxon>
        <taxon>Elateroidea</taxon>
        <taxon>Lampyridae</taxon>
        <taxon>Lampyrinae</taxon>
        <taxon>Photinus</taxon>
    </lineage>
</organism>
<accession>A0A5N4A0I8</accession>
<name>A0A5N4A0I8_PHOPY</name>
<evidence type="ECO:0000259" key="1">
    <source>
        <dbReference type="Pfam" id="PF14291"/>
    </source>
</evidence>
<dbReference type="InParanoid" id="A0A5N4A0I8"/>
<dbReference type="EMBL" id="VVIM01000735">
    <property type="protein sequence ID" value="KAB0790831.1"/>
    <property type="molecule type" value="Genomic_DNA"/>
</dbReference>